<sequence>MPQEDYDPMDVDIWQICNNNRTLLLHNAQQTYEVRLPNFDIPNIDLIKFDSKSNEEKQMLIEENKRISTENEQIKSYLGDQCRQIDVLNNQINKLKQDIQDRDEVICELKPYKDICSTSERKIESYERDYMRNKDEIQTLQNNLNSKDHEINELKVEILSLDEVINELTENNKTLKDDIKDLKEKNKTLNDENGEWQNVIGKATTFSLSDDDENHTVQLVKDITTLQSMIENYVGTLRKVDVDFGEVNRLLRCHGCKVEVKSTQENDLPLVKAVLQCYVLDELIDNANSLFKKNDCLETKIYNQTKSILDLLNQCLRSRDETNEITNAFPIKLRQQIFGFLGNLGFADTNDRIHDVTDRLNDSINKIRMFKSPQKKTLHNDMATNLVREFIRICYFRLRVQEPIPSTNVDANNLKNNDPYNKTQKAVNDPNDEVDNQNGKNVSQNDDEFLKTNQIEEVKSGDVLDNNQIDKSGNGEGDRYSNKNGRGKDKDGGNNKNGINGDNNQNGKNGNNNNRNSKGGSNNRNGNDGNYKANNQNDGNNNRYGKGGDNNQNGEGGDNNQSDIVGNNNRNDKYGSNNQIYKGEDNNQNGKGGYNNRNNKVGSDKDGGNNRYSKGEDNNQNGKGGDNIRNGKGGDNNRNNKVGSDNPNDRDGGNNQYDKGGDNNQNGEGGDNNQSDIVGNNNRNDKYGSNNPNDSDGSNNRYGRDNNQICKDGNNSRNDKGGSNNRNVKDGDNNQNGKGGENNQNGKGGDNNQSGIIGNNDPNYRDGDNNPYGRNSKWHK</sequence>
<dbReference type="Gene3D" id="1.10.287.1490">
    <property type="match status" value="1"/>
</dbReference>
<feature type="compositionally biased region" description="Low complexity" evidence="2">
    <location>
        <begin position="549"/>
        <end position="561"/>
    </location>
</feature>
<feature type="region of interest" description="Disordered" evidence="2">
    <location>
        <begin position="406"/>
        <end position="780"/>
    </location>
</feature>
<feature type="compositionally biased region" description="Low complexity" evidence="2">
    <location>
        <begin position="662"/>
        <end position="674"/>
    </location>
</feature>
<reference evidence="3" key="1">
    <citation type="submission" date="2021-06" db="EMBL/GenBank/DDBJ databases">
        <authorList>
            <person name="Kallberg Y."/>
            <person name="Tangrot J."/>
            <person name="Rosling A."/>
        </authorList>
    </citation>
    <scope>NUCLEOTIDE SEQUENCE</scope>
    <source>
        <strain evidence="3">87-6 pot B 2015</strain>
    </source>
</reference>
<feature type="compositionally biased region" description="Basic and acidic residues" evidence="2">
    <location>
        <begin position="602"/>
        <end position="617"/>
    </location>
</feature>
<gene>
    <name evidence="3" type="ORF">FMOSSE_LOCUS4239</name>
</gene>
<feature type="compositionally biased region" description="Polar residues" evidence="2">
    <location>
        <begin position="562"/>
        <end position="580"/>
    </location>
</feature>
<organism evidence="3 4">
    <name type="scientific">Funneliformis mosseae</name>
    <name type="common">Endomycorrhizal fungus</name>
    <name type="synonym">Glomus mosseae</name>
    <dbReference type="NCBI Taxonomy" id="27381"/>
    <lineage>
        <taxon>Eukaryota</taxon>
        <taxon>Fungi</taxon>
        <taxon>Fungi incertae sedis</taxon>
        <taxon>Mucoromycota</taxon>
        <taxon>Glomeromycotina</taxon>
        <taxon>Glomeromycetes</taxon>
        <taxon>Glomerales</taxon>
        <taxon>Glomeraceae</taxon>
        <taxon>Funneliformis</taxon>
    </lineage>
</organism>
<feature type="coiled-coil region" evidence="1">
    <location>
        <begin position="78"/>
        <end position="199"/>
    </location>
</feature>
<accession>A0A9N9F2A0</accession>
<dbReference type="EMBL" id="CAJVPP010000699">
    <property type="protein sequence ID" value="CAG8505021.1"/>
    <property type="molecule type" value="Genomic_DNA"/>
</dbReference>
<feature type="compositionally biased region" description="Low complexity" evidence="2">
    <location>
        <begin position="494"/>
        <end position="542"/>
    </location>
</feature>
<keyword evidence="1" id="KW-0175">Coiled coil</keyword>
<protein>
    <submittedName>
        <fullName evidence="3">9397_t:CDS:1</fullName>
    </submittedName>
</protein>
<evidence type="ECO:0000313" key="3">
    <source>
        <dbReference type="EMBL" id="CAG8505021.1"/>
    </source>
</evidence>
<feature type="compositionally biased region" description="Low complexity" evidence="2">
    <location>
        <begin position="733"/>
        <end position="755"/>
    </location>
</feature>
<dbReference type="AlphaFoldDB" id="A0A9N9F2A0"/>
<feature type="compositionally biased region" description="Basic and acidic residues" evidence="2">
    <location>
        <begin position="448"/>
        <end position="462"/>
    </location>
</feature>
<dbReference type="Proteomes" id="UP000789375">
    <property type="component" value="Unassembled WGS sequence"/>
</dbReference>
<feature type="compositionally biased region" description="Polar residues" evidence="2">
    <location>
        <begin position="705"/>
        <end position="726"/>
    </location>
</feature>
<evidence type="ECO:0000256" key="2">
    <source>
        <dbReference type="SAM" id="MobiDB-lite"/>
    </source>
</evidence>
<name>A0A9N9F2A0_FUNMO</name>
<evidence type="ECO:0000256" key="1">
    <source>
        <dbReference type="SAM" id="Coils"/>
    </source>
</evidence>
<comment type="caution">
    <text evidence="3">The sequence shown here is derived from an EMBL/GenBank/DDBJ whole genome shotgun (WGS) entry which is preliminary data.</text>
</comment>
<proteinExistence type="predicted"/>
<feature type="compositionally biased region" description="Basic and acidic residues" evidence="2">
    <location>
        <begin position="476"/>
        <end position="493"/>
    </location>
</feature>
<feature type="compositionally biased region" description="Low complexity" evidence="2">
    <location>
        <begin position="688"/>
        <end position="700"/>
    </location>
</feature>
<feature type="compositionally biased region" description="Polar residues" evidence="2">
    <location>
        <begin position="406"/>
        <end position="426"/>
    </location>
</feature>
<keyword evidence="4" id="KW-1185">Reference proteome</keyword>
<feature type="compositionally biased region" description="Low complexity" evidence="2">
    <location>
        <begin position="586"/>
        <end position="601"/>
    </location>
</feature>
<evidence type="ECO:0000313" key="4">
    <source>
        <dbReference type="Proteomes" id="UP000789375"/>
    </source>
</evidence>